<dbReference type="InterPro" id="IPR057366">
    <property type="entry name" value="TRPM-like"/>
</dbReference>
<dbReference type="Pfam" id="PF00520">
    <property type="entry name" value="Ion_trans"/>
    <property type="match status" value="1"/>
</dbReference>
<dbReference type="InterPro" id="IPR015797">
    <property type="entry name" value="NUDIX_hydrolase-like_dom_sf"/>
</dbReference>
<evidence type="ECO:0000256" key="12">
    <source>
        <dbReference type="ARBA" id="ARBA00023303"/>
    </source>
</evidence>
<dbReference type="Gene3D" id="3.90.79.10">
    <property type="entry name" value="Nucleoside Triphosphate Pyrophosphohydrolase"/>
    <property type="match status" value="1"/>
</dbReference>
<evidence type="ECO:0000256" key="7">
    <source>
        <dbReference type="ARBA" id="ARBA00022692"/>
    </source>
</evidence>
<dbReference type="EMBL" id="JAIZAY010000010">
    <property type="protein sequence ID" value="KAJ8035333.1"/>
    <property type="molecule type" value="Genomic_DNA"/>
</dbReference>
<feature type="transmembrane region" description="Helical" evidence="13">
    <location>
        <begin position="763"/>
        <end position="780"/>
    </location>
</feature>
<keyword evidence="5" id="KW-0109">Calcium transport</keyword>
<dbReference type="InterPro" id="IPR041491">
    <property type="entry name" value="TRPM_SLOG"/>
</dbReference>
<dbReference type="SUPFAM" id="SSF55811">
    <property type="entry name" value="Nudix"/>
    <property type="match status" value="1"/>
</dbReference>
<keyword evidence="10" id="KW-0406">Ion transport</keyword>
<dbReference type="PRINTS" id="PR01097">
    <property type="entry name" value="TRNSRECEPTRP"/>
</dbReference>
<comment type="similarity">
    <text evidence="2">Belongs to the transient receptor (TC 1.A.4) family. LTrpC subfamily. TRPM2 sub-subfamily.</text>
</comment>
<evidence type="ECO:0000256" key="10">
    <source>
        <dbReference type="ARBA" id="ARBA00023065"/>
    </source>
</evidence>
<evidence type="ECO:0000256" key="4">
    <source>
        <dbReference type="ARBA" id="ARBA00022475"/>
    </source>
</evidence>
<evidence type="ECO:0000259" key="16">
    <source>
        <dbReference type="Pfam" id="PF25508"/>
    </source>
</evidence>
<evidence type="ECO:0000259" key="14">
    <source>
        <dbReference type="Pfam" id="PF00520"/>
    </source>
</evidence>
<evidence type="ECO:0000313" key="18">
    <source>
        <dbReference type="Proteomes" id="UP001152320"/>
    </source>
</evidence>
<dbReference type="OrthoDB" id="310870at2759"/>
<evidence type="ECO:0000256" key="11">
    <source>
        <dbReference type="ARBA" id="ARBA00023136"/>
    </source>
</evidence>
<feature type="transmembrane region" description="Helical" evidence="13">
    <location>
        <begin position="955"/>
        <end position="978"/>
    </location>
</feature>
<feature type="transmembrane region" description="Helical" evidence="13">
    <location>
        <begin position="737"/>
        <end position="756"/>
    </location>
</feature>
<keyword evidence="6" id="KW-0107">Calcium channel</keyword>
<keyword evidence="11 13" id="KW-0472">Membrane</keyword>
<name>A0A9Q1BZ64_HOLLE</name>
<feature type="transmembrane region" description="Helical" evidence="13">
    <location>
        <begin position="836"/>
        <end position="854"/>
    </location>
</feature>
<organism evidence="17 18">
    <name type="scientific">Holothuria leucospilota</name>
    <name type="common">Black long sea cucumber</name>
    <name type="synonym">Mertensiothuria leucospilota</name>
    <dbReference type="NCBI Taxonomy" id="206669"/>
    <lineage>
        <taxon>Eukaryota</taxon>
        <taxon>Metazoa</taxon>
        <taxon>Echinodermata</taxon>
        <taxon>Eleutherozoa</taxon>
        <taxon>Echinozoa</taxon>
        <taxon>Holothuroidea</taxon>
        <taxon>Aspidochirotacea</taxon>
        <taxon>Aspidochirotida</taxon>
        <taxon>Holothuriidae</taxon>
        <taxon>Holothuria</taxon>
    </lineage>
</organism>
<feature type="transmembrane region" description="Helical" evidence="13">
    <location>
        <begin position="874"/>
        <end position="896"/>
    </location>
</feature>
<dbReference type="Proteomes" id="UP001152320">
    <property type="component" value="Chromosome 10"/>
</dbReference>
<keyword evidence="8" id="KW-0106">Calcium</keyword>
<evidence type="ECO:0000256" key="2">
    <source>
        <dbReference type="ARBA" id="ARBA00009501"/>
    </source>
</evidence>
<reference evidence="17" key="1">
    <citation type="submission" date="2021-10" db="EMBL/GenBank/DDBJ databases">
        <title>Tropical sea cucumber genome reveals ecological adaptation and Cuvierian tubules defense mechanism.</title>
        <authorList>
            <person name="Chen T."/>
        </authorList>
    </citation>
    <scope>NUCLEOTIDE SEQUENCE</scope>
    <source>
        <strain evidence="17">Nanhai2018</strain>
        <tissue evidence="17">Muscle</tissue>
    </source>
</reference>
<proteinExistence type="inferred from homology"/>
<evidence type="ECO:0000256" key="13">
    <source>
        <dbReference type="SAM" id="Phobius"/>
    </source>
</evidence>
<dbReference type="GO" id="GO:0005886">
    <property type="term" value="C:plasma membrane"/>
    <property type="evidence" value="ECO:0007669"/>
    <property type="project" value="UniProtKB-SubCell"/>
</dbReference>
<feature type="domain" description="TRPM SLOG" evidence="15">
    <location>
        <begin position="102"/>
        <end position="332"/>
    </location>
</feature>
<dbReference type="PANTHER" id="PTHR13800">
    <property type="entry name" value="TRANSIENT RECEPTOR POTENTIAL CATION CHANNEL, SUBFAMILY M, MEMBER 6"/>
    <property type="match status" value="1"/>
</dbReference>
<dbReference type="PANTHER" id="PTHR13800:SF12">
    <property type="entry name" value="TRANSIENT RECEPTOR POTENTIAL CATION CHANNEL SUBFAMILY M MEMBER-LIKE 2"/>
    <property type="match status" value="1"/>
</dbReference>
<keyword evidence="12" id="KW-0407">Ion channel</keyword>
<evidence type="ECO:0000259" key="15">
    <source>
        <dbReference type="Pfam" id="PF18139"/>
    </source>
</evidence>
<dbReference type="Pfam" id="PF18139">
    <property type="entry name" value="LSDAT_euk"/>
    <property type="match status" value="1"/>
</dbReference>
<accession>A0A9Q1BZ64</accession>
<dbReference type="InterPro" id="IPR050927">
    <property type="entry name" value="TRPM"/>
</dbReference>
<dbReference type="Pfam" id="PF25508">
    <property type="entry name" value="TRPM2"/>
    <property type="match status" value="2"/>
</dbReference>
<gene>
    <name evidence="17" type="ORF">HOLleu_22520</name>
</gene>
<dbReference type="InterPro" id="IPR002153">
    <property type="entry name" value="TRPC_channel"/>
</dbReference>
<evidence type="ECO:0000256" key="5">
    <source>
        <dbReference type="ARBA" id="ARBA00022568"/>
    </source>
</evidence>
<sequence length="1460" mass="169944">MSLNMTSLGENDIKYHHDSWTHWVKDNLKARQCNRFTHTESNSPSDDDPKCQCGKKKLDHDVSHLDNPRPQSKWQVETHTEEIPVDAFGEMKFRSTKPYPTKFVRADISTDPEVLWTLLTKQWKLPPPKLVMTVTGGTPDWQWNANPRKVFQEGLIQAAQTTDAWIFTGGRKFGMMNVVGDAVREHAETGSYVKAIGLTTWGFINQKEALLKGMPYESRRRQDLDPGHSHFLMFDDGTTDAVGIENLVWGKIVQKICQKQLQGEETGSQKGVTIPSVCLTANGTTTSLATVYENIIHGTPCLVIEDTGTMADILTYAVKHAIPVEDVKSKNQTDKIKDKSKPIRYLNNASLSHISRQIQKEFGTRDLEVSLDRIKVCVRDPHLIATYRMDDVSESAAGLLHAIVKLIVRNHSQISNQLELAITWNTVDVALSTIFAEKKDWQEDILSNCFQYAIRQNAIDFVDLFIDNGAVLDKTKLEELYNEEENDTLPPKLLQMKRKNGGQLTLDVINQFLGTMDLANMENADTEASDCCSWQDVFLYAVITSRQKLAKEFWKHLDEPIMDALVACKILQKMEYYEKDIRKKRKMELYANEHEERALRVLNECYVKQKNETLQLMEKRSSRWGNYTCMEMAFTVNSRRFLARAAPQRVLNNEWKGRLSESTVKLWLCTVFTPAIVAFDIFTEEPVSQKEHSEYPNDFVPNFFQSRDEEYGFTTLDRKPSWWEKVKMFYCTPAIKFQANVIMQVVFLLLFSYIILTNFRQGVISWQEYVLIAWVATIILEELRQCFQDWRKGWFYTVKTYFAMDFWNIMDTVAVSMFVFGSILRNFPKTFDTARIILALDLGVFYLRFLQNFYVSRDLGPKLIMINRMMQDMLFFLCLLIVFVTGYGVTYFAILFPNESNPKTLFSGIFSTTYIQMFGENLLDDIEVTDCSNNATLIEMGVAKRCPQYTWIGRILLYIYMMLSTVLLLNLLIAMFSYTFSNVQEKNDELWKYHKYTVNVEYFRRPALPPPFNILVHITRFCVFLMKGFKALVCRISHRHDDSSDAEDYHRVNNNLTPSLKGKSMIGALNQRKYSRNYLLKQKMKVCDTVEVEIDGIFKKFDFRRSCVESRLTQMDERVKLLSSIIRDNNLFPVNGFLGQDQVTKGNVHLQVLHDFEDSDDEDEYVENEIHDKVHYHSRTSPYPGTTKRRFPVSRKKVDWEVIFLEYEATTFTHDSILNGSPEEVDPELLLMKKEEISEVKFNQVDEQYKCNRESFLGEYKLDENGLPRNPRGRTGLVGRGELRRFGPNHRTDCIITRWKKTFMGDIKKKNGRKVLEFLALKKSMKDMTWSIPSNVLLVGDDLSEKVTKDLLFELDFTDIEKETIRKEVDKFLCNHQYTEVYIGYVDDARNTDNAWVEVEARNYHEADKFIFADLDQQLEERLYKVPRLKWMELERSTDMCYTSYVDLLRMTAEMHDAYF</sequence>
<evidence type="ECO:0000256" key="3">
    <source>
        <dbReference type="ARBA" id="ARBA00022448"/>
    </source>
</evidence>
<keyword evidence="9 13" id="KW-1133">Transmembrane helix</keyword>
<comment type="caution">
    <text evidence="17">The sequence shown here is derived from an EMBL/GenBank/DDBJ whole genome shotgun (WGS) entry which is preliminary data.</text>
</comment>
<evidence type="ECO:0000256" key="9">
    <source>
        <dbReference type="ARBA" id="ARBA00022989"/>
    </source>
</evidence>
<keyword evidence="7 13" id="KW-0812">Transmembrane</keyword>
<keyword evidence="4" id="KW-1003">Cell membrane</keyword>
<comment type="subcellular location">
    <subcellularLocation>
        <location evidence="1">Cell membrane</location>
        <topology evidence="1">Multi-pass membrane protein</topology>
    </subcellularLocation>
</comment>
<feature type="transmembrane region" description="Helical" evidence="13">
    <location>
        <begin position="800"/>
        <end position="824"/>
    </location>
</feature>
<keyword evidence="18" id="KW-1185">Reference proteome</keyword>
<keyword evidence="3" id="KW-0813">Transport</keyword>
<dbReference type="InterPro" id="IPR005821">
    <property type="entry name" value="Ion_trans_dom"/>
</dbReference>
<feature type="domain" description="Ion transport" evidence="14">
    <location>
        <begin position="741"/>
        <end position="986"/>
    </location>
</feature>
<dbReference type="Pfam" id="PF25969">
    <property type="entry name" value="NUDT9_N"/>
    <property type="match status" value="1"/>
</dbReference>
<dbReference type="GO" id="GO:0099604">
    <property type="term" value="F:ligand-gated calcium channel activity"/>
    <property type="evidence" value="ECO:0007669"/>
    <property type="project" value="TreeGrafter"/>
</dbReference>
<keyword evidence="17" id="KW-0675">Receptor</keyword>
<feature type="domain" description="TRPM-like" evidence="16">
    <location>
        <begin position="517"/>
        <end position="643"/>
    </location>
</feature>
<feature type="domain" description="TRPM-like" evidence="16">
    <location>
        <begin position="434"/>
        <end position="499"/>
    </location>
</feature>
<evidence type="ECO:0000256" key="1">
    <source>
        <dbReference type="ARBA" id="ARBA00004651"/>
    </source>
</evidence>
<evidence type="ECO:0000256" key="8">
    <source>
        <dbReference type="ARBA" id="ARBA00022837"/>
    </source>
</evidence>
<evidence type="ECO:0000256" key="6">
    <source>
        <dbReference type="ARBA" id="ARBA00022673"/>
    </source>
</evidence>
<evidence type="ECO:0000313" key="17">
    <source>
        <dbReference type="EMBL" id="KAJ8035333.1"/>
    </source>
</evidence>
<protein>
    <submittedName>
        <fullName evidence="17">Transient receptor potential cation channel subfamily M member 2</fullName>
    </submittedName>
</protein>